<accession>A0ABQ7Q3L2</accession>
<proteinExistence type="predicted"/>
<protein>
    <recommendedName>
        <fullName evidence="3">Endonuclease-reverse transcriptase</fullName>
    </recommendedName>
</protein>
<evidence type="ECO:0000313" key="1">
    <source>
        <dbReference type="EMBL" id="KAG7299826.1"/>
    </source>
</evidence>
<organism evidence="1 2">
    <name type="scientific">Plutella xylostella</name>
    <name type="common">Diamondback moth</name>
    <name type="synonym">Plutella maculipennis</name>
    <dbReference type="NCBI Taxonomy" id="51655"/>
    <lineage>
        <taxon>Eukaryota</taxon>
        <taxon>Metazoa</taxon>
        <taxon>Ecdysozoa</taxon>
        <taxon>Arthropoda</taxon>
        <taxon>Hexapoda</taxon>
        <taxon>Insecta</taxon>
        <taxon>Pterygota</taxon>
        <taxon>Neoptera</taxon>
        <taxon>Endopterygota</taxon>
        <taxon>Lepidoptera</taxon>
        <taxon>Glossata</taxon>
        <taxon>Ditrysia</taxon>
        <taxon>Yponomeutoidea</taxon>
        <taxon>Plutellidae</taxon>
        <taxon>Plutella</taxon>
    </lineage>
</organism>
<dbReference type="PANTHER" id="PTHR47027">
    <property type="entry name" value="REVERSE TRANSCRIPTASE DOMAIN-CONTAINING PROTEIN"/>
    <property type="match status" value="1"/>
</dbReference>
<reference evidence="1 2" key="1">
    <citation type="submission" date="2021-06" db="EMBL/GenBank/DDBJ databases">
        <title>A haploid diamondback moth (Plutella xylostella L.) genome assembly resolves 31 chromosomes and identifies a diamide resistance mutation.</title>
        <authorList>
            <person name="Ward C.M."/>
            <person name="Perry K.D."/>
            <person name="Baker G."/>
            <person name="Powis K."/>
            <person name="Heckel D.G."/>
            <person name="Baxter S.W."/>
        </authorList>
    </citation>
    <scope>NUCLEOTIDE SEQUENCE [LARGE SCALE GENOMIC DNA]</scope>
    <source>
        <strain evidence="1 2">LV</strain>
        <tissue evidence="1">Single pupa</tissue>
    </source>
</reference>
<dbReference type="EMBL" id="JAHIBW010000022">
    <property type="protein sequence ID" value="KAG7299826.1"/>
    <property type="molecule type" value="Genomic_DNA"/>
</dbReference>
<sequence>MNTEKTFAMTNSDKIPINTESHTIHYVDEYVYLGQNISFVDQTAREVERRIKKAWGKYWSLKEIFKSHIPMHLKAKAMDSVVLPTLLYGCQTWTFTKDIVQKINVFQRATERSMLGIKRRDRKRNKDIREKTKIIDAVEFSCQLKWRWAGHTARAGDNRWSERILHWHPYEAVRPRGRPRRRWRDDITAVAGATWTRLAQERSSWKRLEEAFAQKWVPLLNNN</sequence>
<keyword evidence="2" id="KW-1185">Reference proteome</keyword>
<name>A0ABQ7Q3L2_PLUXY</name>
<evidence type="ECO:0000313" key="2">
    <source>
        <dbReference type="Proteomes" id="UP000823941"/>
    </source>
</evidence>
<evidence type="ECO:0008006" key="3">
    <source>
        <dbReference type="Google" id="ProtNLM"/>
    </source>
</evidence>
<dbReference type="PANTHER" id="PTHR47027:SF20">
    <property type="entry name" value="REVERSE TRANSCRIPTASE-LIKE PROTEIN WITH RNA-DIRECTED DNA POLYMERASE DOMAIN"/>
    <property type="match status" value="1"/>
</dbReference>
<gene>
    <name evidence="1" type="ORF">JYU34_016843</name>
</gene>
<comment type="caution">
    <text evidence="1">The sequence shown here is derived from an EMBL/GenBank/DDBJ whole genome shotgun (WGS) entry which is preliminary data.</text>
</comment>
<dbReference type="Proteomes" id="UP000823941">
    <property type="component" value="Chromosome 22"/>
</dbReference>